<keyword evidence="3" id="KW-1185">Reference proteome</keyword>
<dbReference type="AlphaFoldDB" id="A0A0T5P1P3"/>
<dbReference type="Gene3D" id="3.40.50.1010">
    <property type="entry name" value="5'-nuclease"/>
    <property type="match status" value="1"/>
</dbReference>
<evidence type="ECO:0000313" key="2">
    <source>
        <dbReference type="EMBL" id="KRS15024.1"/>
    </source>
</evidence>
<evidence type="ECO:0000313" key="3">
    <source>
        <dbReference type="Proteomes" id="UP000051401"/>
    </source>
</evidence>
<dbReference type="STRING" id="540747.SAMN04488031_106229"/>
<gene>
    <name evidence="2" type="ORF">XM52_25985</name>
</gene>
<evidence type="ECO:0000259" key="1">
    <source>
        <dbReference type="Pfam" id="PF01936"/>
    </source>
</evidence>
<sequence>MMSKVNAYIDGAFFQDGVRGQGMSMRMNLKALVEELAGDGEVGEIHYFMNLSSEVQYPNRRKNDEKLMARYEDQGLTVHIGRTEQKAQVFVDRGVDTRLSAKMMADAYADKFDTALVISRRPDLEPAITAVREAGKTVNVSFFRFVVDPTNELEECCDNYAVLTNEQVIRHKIEGPQPNF</sequence>
<dbReference type="GO" id="GO:0004540">
    <property type="term" value="F:RNA nuclease activity"/>
    <property type="evidence" value="ECO:0007669"/>
    <property type="project" value="InterPro"/>
</dbReference>
<dbReference type="InterPro" id="IPR021139">
    <property type="entry name" value="NYN"/>
</dbReference>
<comment type="caution">
    <text evidence="2">The sequence shown here is derived from an EMBL/GenBank/DDBJ whole genome shotgun (WGS) entry which is preliminary data.</text>
</comment>
<dbReference type="OrthoDB" id="9809421at2"/>
<proteinExistence type="predicted"/>
<dbReference type="PATRIC" id="fig|540747.5.peg.3558"/>
<dbReference type="Proteomes" id="UP000051401">
    <property type="component" value="Unassembled WGS sequence"/>
</dbReference>
<reference evidence="2 3" key="1">
    <citation type="submission" date="2015-04" db="EMBL/GenBank/DDBJ databases">
        <title>The draft genome sequence of Roseovarius indicus B108T.</title>
        <authorList>
            <person name="Li G."/>
            <person name="Lai Q."/>
            <person name="Shao Z."/>
            <person name="Yan P."/>
        </authorList>
    </citation>
    <scope>NUCLEOTIDE SEQUENCE [LARGE SCALE GENOMIC DNA]</scope>
    <source>
        <strain evidence="2 3">B108</strain>
    </source>
</reference>
<feature type="domain" description="NYN" evidence="1">
    <location>
        <begin position="25"/>
        <end position="161"/>
    </location>
</feature>
<dbReference type="EMBL" id="LAXI01000029">
    <property type="protein sequence ID" value="KRS15024.1"/>
    <property type="molecule type" value="Genomic_DNA"/>
</dbReference>
<organism evidence="2 3">
    <name type="scientific">Roseovarius indicus</name>
    <dbReference type="NCBI Taxonomy" id="540747"/>
    <lineage>
        <taxon>Bacteria</taxon>
        <taxon>Pseudomonadati</taxon>
        <taxon>Pseudomonadota</taxon>
        <taxon>Alphaproteobacteria</taxon>
        <taxon>Rhodobacterales</taxon>
        <taxon>Roseobacteraceae</taxon>
        <taxon>Roseovarius</taxon>
    </lineage>
</organism>
<dbReference type="Pfam" id="PF01936">
    <property type="entry name" value="NYN"/>
    <property type="match status" value="1"/>
</dbReference>
<name>A0A0T5P1P3_9RHOB</name>
<accession>A0A0T5P1P3</accession>
<protein>
    <recommendedName>
        <fullName evidence="1">NYN domain-containing protein</fullName>
    </recommendedName>
</protein>